<dbReference type="InterPro" id="IPR053136">
    <property type="entry name" value="UTP_pyrophosphatase-like"/>
</dbReference>
<dbReference type="AlphaFoldDB" id="A0A366FMX4"/>
<dbReference type="PANTHER" id="PTHR30399:SF1">
    <property type="entry name" value="UTP PYROPHOSPHATASE"/>
    <property type="match status" value="1"/>
</dbReference>
<dbReference type="Pfam" id="PF01863">
    <property type="entry name" value="YgjP-like"/>
    <property type="match status" value="1"/>
</dbReference>
<comment type="caution">
    <text evidence="2">The sequence shown here is derived from an EMBL/GenBank/DDBJ whole genome shotgun (WGS) entry which is preliminary data.</text>
</comment>
<evidence type="ECO:0000313" key="3">
    <source>
        <dbReference type="Proteomes" id="UP000253529"/>
    </source>
</evidence>
<dbReference type="Proteomes" id="UP000253529">
    <property type="component" value="Unassembled WGS sequence"/>
</dbReference>
<dbReference type="InterPro" id="IPR002725">
    <property type="entry name" value="YgjP-like_metallopeptidase"/>
</dbReference>
<accession>A0A366FMX4</accession>
<keyword evidence="3" id="KW-1185">Reference proteome</keyword>
<dbReference type="PANTHER" id="PTHR30399">
    <property type="entry name" value="UNCHARACTERIZED PROTEIN YGJP"/>
    <property type="match status" value="1"/>
</dbReference>
<protein>
    <recommendedName>
        <fullName evidence="1">YgjP-like metallopeptidase domain-containing protein</fullName>
    </recommendedName>
</protein>
<dbReference type="CDD" id="cd07344">
    <property type="entry name" value="M48_yhfN_like"/>
    <property type="match status" value="1"/>
</dbReference>
<reference evidence="2 3" key="1">
    <citation type="submission" date="2018-06" db="EMBL/GenBank/DDBJ databases">
        <title>Genomic Encyclopedia of Type Strains, Phase IV (KMG-IV): sequencing the most valuable type-strain genomes for metagenomic binning, comparative biology and taxonomic classification.</title>
        <authorList>
            <person name="Goeker M."/>
        </authorList>
    </citation>
    <scope>NUCLEOTIDE SEQUENCE [LARGE SCALE GENOMIC DNA]</scope>
    <source>
        <strain evidence="2 3">DSM 24875</strain>
    </source>
</reference>
<sequence length="251" mass="27898">MAMGGVLRLFDRGPEPAHLDLAHDGEIYRIEINRSARSRRFTLRVRSASRDVLLTMPARASMKAAREFAERHTAWIGVRLARLPRPVPFEPDAKAPLRGVDHTIVHRPGARGVVWVEAGARGPMICVAGERPHVARRVGDFLKGEARKDIEAAVARHAAAIGVRPTRISVRDTVSRWGSCSSTGRLSFSWRLVLAPPYVLDYLAAHEVAHMLHMNHSQKFWTLVGRVSPDVDRAEAWLKAHGASLHRYGAT</sequence>
<proteinExistence type="predicted"/>
<gene>
    <name evidence="2" type="ORF">DFR50_10832</name>
</gene>
<dbReference type="RefSeq" id="WP_245427463.1">
    <property type="nucleotide sequence ID" value="NZ_QNRK01000008.1"/>
</dbReference>
<feature type="domain" description="YgjP-like metallopeptidase" evidence="1">
    <location>
        <begin position="42"/>
        <end position="241"/>
    </location>
</feature>
<dbReference type="Gene3D" id="3.30.2010.10">
    <property type="entry name" value="Metalloproteases ('zincins'), catalytic domain"/>
    <property type="match status" value="1"/>
</dbReference>
<name>A0A366FMX4_9HYPH</name>
<organism evidence="2 3">
    <name type="scientific">Roseiarcus fermentans</name>
    <dbReference type="NCBI Taxonomy" id="1473586"/>
    <lineage>
        <taxon>Bacteria</taxon>
        <taxon>Pseudomonadati</taxon>
        <taxon>Pseudomonadota</taxon>
        <taxon>Alphaproteobacteria</taxon>
        <taxon>Hyphomicrobiales</taxon>
        <taxon>Roseiarcaceae</taxon>
        <taxon>Roseiarcus</taxon>
    </lineage>
</organism>
<evidence type="ECO:0000313" key="2">
    <source>
        <dbReference type="EMBL" id="RBP15476.1"/>
    </source>
</evidence>
<evidence type="ECO:0000259" key="1">
    <source>
        <dbReference type="Pfam" id="PF01863"/>
    </source>
</evidence>
<dbReference type="EMBL" id="QNRK01000008">
    <property type="protein sequence ID" value="RBP15476.1"/>
    <property type="molecule type" value="Genomic_DNA"/>
</dbReference>